<feature type="region of interest" description="Disordered" evidence="1">
    <location>
        <begin position="22"/>
        <end position="134"/>
    </location>
</feature>
<dbReference type="AlphaFoldDB" id="A0A2S5DRK2"/>
<dbReference type="RefSeq" id="WP_089460844.1">
    <property type="nucleotide sequence ID" value="NZ_CM009575.1"/>
</dbReference>
<dbReference type="Proteomes" id="UP000238655">
    <property type="component" value="Chromosome 1"/>
</dbReference>
<gene>
    <name evidence="2" type="ORF">C3743_15610</name>
</gene>
<protein>
    <submittedName>
        <fullName evidence="2">Uncharacterized protein</fullName>
    </submittedName>
</protein>
<feature type="compositionally biased region" description="Low complexity" evidence="1">
    <location>
        <begin position="85"/>
        <end position="130"/>
    </location>
</feature>
<evidence type="ECO:0000313" key="2">
    <source>
        <dbReference type="EMBL" id="POZ81738.1"/>
    </source>
</evidence>
<proteinExistence type="predicted"/>
<reference evidence="2 3" key="1">
    <citation type="submission" date="2018-01" db="EMBL/GenBank/DDBJ databases">
        <title>Successful Treatment of Persistent Burkholderia cepacia Bacteremia with Ceftazidime-Avibactam.</title>
        <authorList>
            <person name="Tamma P."/>
            <person name="Fan Y."/>
            <person name="Bergman Y."/>
            <person name="Sick-Samuels A."/>
            <person name="Hsu A."/>
            <person name="Timp W."/>
            <person name="Simner P."/>
        </authorList>
    </citation>
    <scope>NUCLEOTIDE SEQUENCE [LARGE SCALE GENOMIC DNA]</scope>
    <source>
        <strain evidence="2 3">170816</strain>
    </source>
</reference>
<feature type="compositionally biased region" description="Low complexity" evidence="1">
    <location>
        <begin position="22"/>
        <end position="41"/>
    </location>
</feature>
<dbReference type="EMBL" id="PQVP01000002">
    <property type="protein sequence ID" value="POZ81738.1"/>
    <property type="molecule type" value="Genomic_DNA"/>
</dbReference>
<accession>A0A2S5DRK2</accession>
<evidence type="ECO:0000313" key="3">
    <source>
        <dbReference type="Proteomes" id="UP000238655"/>
    </source>
</evidence>
<sequence length="186" mass="17870">MSDLLTPDTSASPIAPDAGNAVAADAAAPSTLASSPTAADAVSTGGATDSLPSTPAAPETIPAAGPGEPVDAAQFVRPVDTPDMAAEAVALGEDAAPPADGAAASDTASSASPASPDSDTAAAQSDAPPADEAPHSTLDLLEQLPAEVVGVVHAILSHVETELVDVSISLGLVKLAGLKEALAAKL</sequence>
<organism evidence="2 3">
    <name type="scientific">Burkholderia contaminans</name>
    <dbReference type="NCBI Taxonomy" id="488447"/>
    <lineage>
        <taxon>Bacteria</taxon>
        <taxon>Pseudomonadati</taxon>
        <taxon>Pseudomonadota</taxon>
        <taxon>Betaproteobacteria</taxon>
        <taxon>Burkholderiales</taxon>
        <taxon>Burkholderiaceae</taxon>
        <taxon>Burkholderia</taxon>
        <taxon>Burkholderia cepacia complex</taxon>
    </lineage>
</organism>
<comment type="caution">
    <text evidence="2">The sequence shown here is derived from an EMBL/GenBank/DDBJ whole genome shotgun (WGS) entry which is preliminary data.</text>
</comment>
<name>A0A2S5DRK2_9BURK</name>
<evidence type="ECO:0000256" key="1">
    <source>
        <dbReference type="SAM" id="MobiDB-lite"/>
    </source>
</evidence>